<gene>
    <name evidence="2" type="ORF">M427DRAFT_68353</name>
</gene>
<dbReference type="Proteomes" id="UP000070544">
    <property type="component" value="Unassembled WGS sequence"/>
</dbReference>
<keyword evidence="1" id="KW-0472">Membrane</keyword>
<evidence type="ECO:0000313" key="2">
    <source>
        <dbReference type="EMBL" id="KXS17522.1"/>
    </source>
</evidence>
<dbReference type="EMBL" id="KQ965746">
    <property type="protein sequence ID" value="KXS17522.1"/>
    <property type="molecule type" value="Genomic_DNA"/>
</dbReference>
<dbReference type="AlphaFoldDB" id="A0A139AL50"/>
<organism evidence="2 3">
    <name type="scientific">Gonapodya prolifera (strain JEL478)</name>
    <name type="common">Monoblepharis prolifera</name>
    <dbReference type="NCBI Taxonomy" id="1344416"/>
    <lineage>
        <taxon>Eukaryota</taxon>
        <taxon>Fungi</taxon>
        <taxon>Fungi incertae sedis</taxon>
        <taxon>Chytridiomycota</taxon>
        <taxon>Chytridiomycota incertae sedis</taxon>
        <taxon>Monoblepharidomycetes</taxon>
        <taxon>Monoblepharidales</taxon>
        <taxon>Gonapodyaceae</taxon>
        <taxon>Gonapodya</taxon>
    </lineage>
</organism>
<dbReference type="OrthoDB" id="2015372at2759"/>
<reference evidence="2 3" key="1">
    <citation type="journal article" date="2015" name="Genome Biol. Evol.">
        <title>Phylogenomic analyses indicate that early fungi evolved digesting cell walls of algal ancestors of land plants.</title>
        <authorList>
            <person name="Chang Y."/>
            <person name="Wang S."/>
            <person name="Sekimoto S."/>
            <person name="Aerts A.L."/>
            <person name="Choi C."/>
            <person name="Clum A."/>
            <person name="LaButti K.M."/>
            <person name="Lindquist E.A."/>
            <person name="Yee Ngan C."/>
            <person name="Ohm R.A."/>
            <person name="Salamov A.A."/>
            <person name="Grigoriev I.V."/>
            <person name="Spatafora J.W."/>
            <person name="Berbee M.L."/>
        </authorList>
    </citation>
    <scope>NUCLEOTIDE SEQUENCE [LARGE SCALE GENOMIC DNA]</scope>
    <source>
        <strain evidence="2 3">JEL478</strain>
    </source>
</reference>
<feature type="transmembrane region" description="Helical" evidence="1">
    <location>
        <begin position="27"/>
        <end position="45"/>
    </location>
</feature>
<protein>
    <submittedName>
        <fullName evidence="2">Uncharacterized protein</fullName>
    </submittedName>
</protein>
<accession>A0A139AL50</accession>
<proteinExistence type="predicted"/>
<evidence type="ECO:0000313" key="3">
    <source>
        <dbReference type="Proteomes" id="UP000070544"/>
    </source>
</evidence>
<evidence type="ECO:0000256" key="1">
    <source>
        <dbReference type="SAM" id="Phobius"/>
    </source>
</evidence>
<keyword evidence="1" id="KW-0812">Transmembrane</keyword>
<feature type="non-terminal residue" evidence="2">
    <location>
        <position position="129"/>
    </location>
</feature>
<keyword evidence="1" id="KW-1133">Transmembrane helix</keyword>
<keyword evidence="3" id="KW-1185">Reference proteome</keyword>
<sequence length="129" mass="14193">MSAPIAGVLWSILQVIGATREYKLSGFSALAFAVILGGMVVVGAVSRKPYHAPSFFSEVSSLRPISWHPRLLHDPFRVGNAGTDLVDTIRIDALPKSVQRIVKDELSPWAFTQRLVDSFCTEIVPSNIW</sequence>
<name>A0A139AL50_GONPJ</name>